<dbReference type="Pfam" id="PF05016">
    <property type="entry name" value="ParE_toxin"/>
    <property type="match status" value="1"/>
</dbReference>
<dbReference type="PANTHER" id="PTHR33755:SF9">
    <property type="entry name" value="TOXIN PARE1"/>
    <property type="match status" value="1"/>
</dbReference>
<dbReference type="EMBL" id="VDES01000001">
    <property type="protein sequence ID" value="MBA1373272.1"/>
    <property type="molecule type" value="Genomic_DNA"/>
</dbReference>
<evidence type="ECO:0000256" key="1">
    <source>
        <dbReference type="ARBA" id="ARBA00006226"/>
    </source>
</evidence>
<dbReference type="Proteomes" id="UP000589292">
    <property type="component" value="Unassembled WGS sequence"/>
</dbReference>
<comment type="caution">
    <text evidence="3">The sequence shown here is derived from an EMBL/GenBank/DDBJ whole genome shotgun (WGS) entry which is preliminary data.</text>
</comment>
<organism evidence="3 4">
    <name type="scientific">Sphingomonas ursincola</name>
    <dbReference type="NCBI Taxonomy" id="56361"/>
    <lineage>
        <taxon>Bacteria</taxon>
        <taxon>Pseudomonadati</taxon>
        <taxon>Pseudomonadota</taxon>
        <taxon>Alphaproteobacteria</taxon>
        <taxon>Sphingomonadales</taxon>
        <taxon>Sphingomonadaceae</taxon>
        <taxon>Sphingomonas</taxon>
    </lineage>
</organism>
<evidence type="ECO:0000313" key="4">
    <source>
        <dbReference type="Proteomes" id="UP000589292"/>
    </source>
</evidence>
<comment type="similarity">
    <text evidence="1">Belongs to the RelE toxin family.</text>
</comment>
<dbReference type="InterPro" id="IPR035093">
    <property type="entry name" value="RelE/ParE_toxin_dom_sf"/>
</dbReference>
<protein>
    <submittedName>
        <fullName evidence="3">Type II toxin-antitoxin system RelE/ParE family toxin</fullName>
    </submittedName>
</protein>
<dbReference type="PANTHER" id="PTHR33755">
    <property type="entry name" value="TOXIN PARE1-RELATED"/>
    <property type="match status" value="1"/>
</dbReference>
<reference evidence="3 4" key="1">
    <citation type="journal article" date="1994" name="Int. J. Syst. Bacteriol.">
        <title>Phylogenetic positions of novel aerobic, bacteriochlorophyll a-containing bacteria and description of Roseococcus thiosulfatophilus gen. nov., sp. nov., Erythromicrobium ramosum gen. nov., sp. nov., and Erythrobacter litoralis sp. nov.</title>
        <authorList>
            <person name="Yurkov V."/>
            <person name="Stackebrandt E."/>
            <person name="Holmes A."/>
            <person name="Fuerst J.A."/>
            <person name="Hugenholtz P."/>
            <person name="Golecki J."/>
            <person name="Gad'on N."/>
            <person name="Gorlenko V.M."/>
            <person name="Kompantseva E.I."/>
            <person name="Drews G."/>
        </authorList>
    </citation>
    <scope>NUCLEOTIDE SEQUENCE [LARGE SCALE GENOMIC DNA]</scope>
    <source>
        <strain evidence="3 4">KR-99</strain>
    </source>
</reference>
<proteinExistence type="inferred from homology"/>
<sequence>MVVTNARFHLTRRAAGDLRAIHRHSLEEWGEETARAYMAKLYAAMTAVAERPEKGLLRRHRSAPFRMVPAGRHFVVYDATDIGTVILTILHQRRDIERIIAGFTPDFMEQVAALRRDVKTKL</sequence>
<name>A0A7V8RB86_9SPHN</name>
<evidence type="ECO:0000313" key="3">
    <source>
        <dbReference type="EMBL" id="MBA1373272.1"/>
    </source>
</evidence>
<dbReference type="InterPro" id="IPR007712">
    <property type="entry name" value="RelE/ParE_toxin"/>
</dbReference>
<gene>
    <name evidence="3" type="ORF">FG486_02900</name>
</gene>
<keyword evidence="4" id="KW-1185">Reference proteome</keyword>
<dbReference type="AlphaFoldDB" id="A0A7V8RB86"/>
<dbReference type="InterPro" id="IPR051803">
    <property type="entry name" value="TA_system_RelE-like_toxin"/>
</dbReference>
<keyword evidence="2" id="KW-1277">Toxin-antitoxin system</keyword>
<dbReference type="Gene3D" id="3.30.2310.20">
    <property type="entry name" value="RelE-like"/>
    <property type="match status" value="1"/>
</dbReference>
<evidence type="ECO:0000256" key="2">
    <source>
        <dbReference type="ARBA" id="ARBA00022649"/>
    </source>
</evidence>
<accession>A0A7V8RB86</accession>